<protein>
    <submittedName>
        <fullName evidence="1">Uncharacterized protein</fullName>
    </submittedName>
</protein>
<accession>A0A933MKD9</accession>
<reference evidence="1" key="1">
    <citation type="submission" date="2020-07" db="EMBL/GenBank/DDBJ databases">
        <title>Huge and variable diversity of episymbiotic CPR bacteria and DPANN archaea in groundwater ecosystems.</title>
        <authorList>
            <person name="He C.Y."/>
            <person name="Keren R."/>
            <person name="Whittaker M."/>
            <person name="Farag I.F."/>
            <person name="Doudna J."/>
            <person name="Cate J.H.D."/>
            <person name="Banfield J.F."/>
        </authorList>
    </citation>
    <scope>NUCLEOTIDE SEQUENCE</scope>
    <source>
        <strain evidence="1">NC_groundwater_1520_Pr4_B-0.1um_53_5</strain>
    </source>
</reference>
<dbReference type="AlphaFoldDB" id="A0A933MKD9"/>
<organism evidence="1 2">
    <name type="scientific">candidate division TA06 bacterium</name>
    <dbReference type="NCBI Taxonomy" id="2250710"/>
    <lineage>
        <taxon>Bacteria</taxon>
        <taxon>Bacteria division TA06</taxon>
    </lineage>
</organism>
<evidence type="ECO:0000313" key="2">
    <source>
        <dbReference type="Proteomes" id="UP000736328"/>
    </source>
</evidence>
<name>A0A933MKD9_UNCT6</name>
<dbReference type="Proteomes" id="UP000736328">
    <property type="component" value="Unassembled WGS sequence"/>
</dbReference>
<gene>
    <name evidence="1" type="ORF">HY768_10410</name>
</gene>
<proteinExistence type="predicted"/>
<dbReference type="EMBL" id="JACQXR010000139">
    <property type="protein sequence ID" value="MBI4727609.1"/>
    <property type="molecule type" value="Genomic_DNA"/>
</dbReference>
<comment type="caution">
    <text evidence="1">The sequence shown here is derived from an EMBL/GenBank/DDBJ whole genome shotgun (WGS) entry which is preliminary data.</text>
</comment>
<sequence>MSRSYIWGLDESPVIISDHTIMVMMKRNFIFLLLAVVLTALSGCSKTTGPEVSYFVVKVDSITVPDSISRSDTLKIRLYGTIGNNGNYSFDRYEATRDSYKLNLTVWGKHVDNDVATMVMVLLDGAEYPVYPVYPNKFKIFIRQPDSSILSDSVMVQ</sequence>
<evidence type="ECO:0000313" key="1">
    <source>
        <dbReference type="EMBL" id="MBI4727609.1"/>
    </source>
</evidence>